<protein>
    <recommendedName>
        <fullName evidence="4">MEIOB-like N-terminal domain-containing protein</fullName>
    </recommendedName>
</protein>
<comment type="similarity">
    <text evidence="3">Belongs to the MEIOB family.</text>
</comment>
<dbReference type="SUPFAM" id="SSF50249">
    <property type="entry name" value="Nucleic acid-binding proteins"/>
    <property type="match status" value="3"/>
</dbReference>
<reference evidence="5" key="1">
    <citation type="submission" date="2022-01" db="EMBL/GenBank/DDBJ databases">
        <authorList>
            <person name="King R."/>
        </authorList>
    </citation>
    <scope>NUCLEOTIDE SEQUENCE</scope>
</reference>
<evidence type="ECO:0000256" key="3">
    <source>
        <dbReference type="ARBA" id="ARBA00038329"/>
    </source>
</evidence>
<gene>
    <name evidence="5" type="ORF">PSYICH_LOCUS10195</name>
</gene>
<feature type="domain" description="MEIOB-like N-terminal" evidence="4">
    <location>
        <begin position="9"/>
        <end position="145"/>
    </location>
</feature>
<dbReference type="InterPro" id="IPR056880">
    <property type="entry name" value="OB_MEIOB_N"/>
</dbReference>
<dbReference type="InterPro" id="IPR052469">
    <property type="entry name" value="MEIOB"/>
</dbReference>
<dbReference type="Gene3D" id="2.40.50.140">
    <property type="entry name" value="Nucleic acid-binding proteins"/>
    <property type="match status" value="3"/>
</dbReference>
<keyword evidence="1" id="KW-0238">DNA-binding</keyword>
<dbReference type="PANTHER" id="PTHR21166:SF2">
    <property type="entry name" value="CELL DIVISION CONTROL PROTEIN 24 OB DOMAIN-CONTAINING PROTEIN-RELATED"/>
    <property type="match status" value="1"/>
</dbReference>
<evidence type="ECO:0000256" key="2">
    <source>
        <dbReference type="ARBA" id="ARBA00023254"/>
    </source>
</evidence>
<dbReference type="OrthoDB" id="9937820at2759"/>
<dbReference type="Proteomes" id="UP001153636">
    <property type="component" value="Chromosome 4"/>
</dbReference>
<dbReference type="AlphaFoldDB" id="A0A9P0D3P9"/>
<dbReference type="InterPro" id="IPR012340">
    <property type="entry name" value="NA-bd_OB-fold"/>
</dbReference>
<sequence>MDPNSVALQRTTLENLSPTLSNVLIVGIIIGKQKPRKYLDTKSPVAGLYRAVWNFTLRDSVRDYINVTYWGSTEVIFQVNDKFHTRDVVEIINPIINVRNLNDHGEQYRPMVTSPYSLTLNEKSSIIRHEGNISEYLQLLKLPTKPIAGFLPLRDIHNNGAAITDFVNILVIVKGLGPIRTCNSRTNNETFTIRTVEVFDHTSPSLKVDIWENDIIQRSDHWRPRNTALFMTDLKIAWSNFQRQFIAKVTGRTIVTENPESKEAQKLLIYAKMAPIETFDILDQLITSLPNPNTIQDVMTVRQVHDKMNIFSAEKQFTVLLYSFISEFDLDGLSRTLLIKCGKCKVEIKTSKCENSECPTVYENELVDPEFNFDIRVNVTDHTGTLMNCRLSGHAAEETLGCTAREFSNLSDEEKQMLKWKYLMERCAVYVAVLFVGHQKPVISILKIRLENPLEAIQKIAVY</sequence>
<dbReference type="EMBL" id="OV651816">
    <property type="protein sequence ID" value="CAH1109944.1"/>
    <property type="molecule type" value="Genomic_DNA"/>
</dbReference>
<dbReference type="GO" id="GO:0008310">
    <property type="term" value="F:single-stranded DNA 3'-5' DNA exonuclease activity"/>
    <property type="evidence" value="ECO:0007669"/>
    <property type="project" value="TreeGrafter"/>
</dbReference>
<accession>A0A9P0D3P9</accession>
<proteinExistence type="inferred from homology"/>
<evidence type="ECO:0000313" key="5">
    <source>
        <dbReference type="EMBL" id="CAH1109944.1"/>
    </source>
</evidence>
<evidence type="ECO:0000313" key="6">
    <source>
        <dbReference type="Proteomes" id="UP001153636"/>
    </source>
</evidence>
<evidence type="ECO:0000256" key="1">
    <source>
        <dbReference type="ARBA" id="ARBA00023125"/>
    </source>
</evidence>
<organism evidence="5 6">
    <name type="scientific">Psylliodes chrysocephalus</name>
    <dbReference type="NCBI Taxonomy" id="3402493"/>
    <lineage>
        <taxon>Eukaryota</taxon>
        <taxon>Metazoa</taxon>
        <taxon>Ecdysozoa</taxon>
        <taxon>Arthropoda</taxon>
        <taxon>Hexapoda</taxon>
        <taxon>Insecta</taxon>
        <taxon>Pterygota</taxon>
        <taxon>Neoptera</taxon>
        <taxon>Endopterygota</taxon>
        <taxon>Coleoptera</taxon>
        <taxon>Polyphaga</taxon>
        <taxon>Cucujiformia</taxon>
        <taxon>Chrysomeloidea</taxon>
        <taxon>Chrysomelidae</taxon>
        <taxon>Galerucinae</taxon>
        <taxon>Alticini</taxon>
        <taxon>Psylliodes</taxon>
    </lineage>
</organism>
<keyword evidence="6" id="KW-1185">Reference proteome</keyword>
<dbReference type="Pfam" id="PF24903">
    <property type="entry name" value="OB_MEIOB_N"/>
    <property type="match status" value="1"/>
</dbReference>
<dbReference type="GO" id="GO:0000712">
    <property type="term" value="P:resolution of meiotic recombination intermediates"/>
    <property type="evidence" value="ECO:0007669"/>
    <property type="project" value="TreeGrafter"/>
</dbReference>
<evidence type="ECO:0000259" key="4">
    <source>
        <dbReference type="Pfam" id="PF24903"/>
    </source>
</evidence>
<dbReference type="GO" id="GO:0003697">
    <property type="term" value="F:single-stranded DNA binding"/>
    <property type="evidence" value="ECO:0007669"/>
    <property type="project" value="TreeGrafter"/>
</dbReference>
<keyword evidence="2" id="KW-0469">Meiosis</keyword>
<name>A0A9P0D3P9_9CUCU</name>
<dbReference type="PANTHER" id="PTHR21166">
    <property type="entry name" value="CELL DIVISION CONTROL PROTEIN 24 OB DOMAIN-CONTAINING PROTEIN-RELATED"/>
    <property type="match status" value="1"/>
</dbReference>